<dbReference type="AlphaFoldDB" id="A0AAQ3UJI1"/>
<evidence type="ECO:0000256" key="1">
    <source>
        <dbReference type="SAM" id="MobiDB-lite"/>
    </source>
</evidence>
<keyword evidence="3" id="KW-1185">Reference proteome</keyword>
<feature type="region of interest" description="Disordered" evidence="1">
    <location>
        <begin position="378"/>
        <end position="402"/>
    </location>
</feature>
<organism evidence="2 3">
    <name type="scientific">Paspalum notatum var. saurae</name>
    <dbReference type="NCBI Taxonomy" id="547442"/>
    <lineage>
        <taxon>Eukaryota</taxon>
        <taxon>Viridiplantae</taxon>
        <taxon>Streptophyta</taxon>
        <taxon>Embryophyta</taxon>
        <taxon>Tracheophyta</taxon>
        <taxon>Spermatophyta</taxon>
        <taxon>Magnoliopsida</taxon>
        <taxon>Liliopsida</taxon>
        <taxon>Poales</taxon>
        <taxon>Poaceae</taxon>
        <taxon>PACMAD clade</taxon>
        <taxon>Panicoideae</taxon>
        <taxon>Andropogonodae</taxon>
        <taxon>Paspaleae</taxon>
        <taxon>Paspalinae</taxon>
        <taxon>Paspalum</taxon>
    </lineage>
</organism>
<dbReference type="Proteomes" id="UP001341281">
    <property type="component" value="Chromosome 08"/>
</dbReference>
<proteinExistence type="predicted"/>
<sequence length="402" mass="43607">MNSRQFLNMVTEDCSVLCGGGSRGVTQGSRHQGERRQEEARRLPVPATQQHGLSASACCAPWPRRWGGCPLLGSNCRPPGPPLFGDWPTAAPSTSPPSSATSESKILCGDTCTPSLTRVQGPAGAIPITVRSAAVLLVIDDDGDDTTRSPADEVYDLYNNDGDDEPLFQELNYNYGHGPPVRQWTPLPPPPFFHEFPAADITADAVVGSAIYVSSTSTDTVTRAWKHVAECMLPFAGKAEHVHVPELNNLWFGSRLPLPPPLMATAAAPARLAGRRYMSTSLGSGRFCVVNIFDDLAVIDPSDLEGYEKFDDGTDEINYEFAVLTGVEVVVDDSGGLRMIKHKSRYHIFRDRTIKCVLCSEYNRFIFILRPSSRGVEGQRGGPHLPAGPPPLSFSLPLSCSR</sequence>
<protein>
    <submittedName>
        <fullName evidence="2">Uncharacterized protein</fullName>
    </submittedName>
</protein>
<name>A0AAQ3UJI1_PASNO</name>
<accession>A0AAQ3UJI1</accession>
<evidence type="ECO:0000313" key="3">
    <source>
        <dbReference type="Proteomes" id="UP001341281"/>
    </source>
</evidence>
<evidence type="ECO:0000313" key="2">
    <source>
        <dbReference type="EMBL" id="WVZ91430.1"/>
    </source>
</evidence>
<dbReference type="PANTHER" id="PTHR33085">
    <property type="entry name" value="OS12G0113100 PROTEIN-RELATED"/>
    <property type="match status" value="1"/>
</dbReference>
<reference evidence="2 3" key="1">
    <citation type="submission" date="2024-02" db="EMBL/GenBank/DDBJ databases">
        <title>High-quality chromosome-scale genome assembly of Pensacola bahiagrass (Paspalum notatum Flugge var. saurae).</title>
        <authorList>
            <person name="Vega J.M."/>
            <person name="Podio M."/>
            <person name="Orjuela J."/>
            <person name="Siena L.A."/>
            <person name="Pessino S.C."/>
            <person name="Combes M.C."/>
            <person name="Mariac C."/>
            <person name="Albertini E."/>
            <person name="Pupilli F."/>
            <person name="Ortiz J.P.A."/>
            <person name="Leblanc O."/>
        </authorList>
    </citation>
    <scope>NUCLEOTIDE SEQUENCE [LARGE SCALE GENOMIC DNA]</scope>
    <source>
        <strain evidence="2">R1</strain>
        <tissue evidence="2">Leaf</tissue>
    </source>
</reference>
<dbReference type="InterPro" id="IPR012871">
    <property type="entry name" value="DUF1668_ORYSA"/>
</dbReference>
<dbReference type="EMBL" id="CP144752">
    <property type="protein sequence ID" value="WVZ91430.1"/>
    <property type="molecule type" value="Genomic_DNA"/>
</dbReference>
<feature type="compositionally biased region" description="Basic and acidic residues" evidence="1">
    <location>
        <begin position="31"/>
        <end position="42"/>
    </location>
</feature>
<gene>
    <name evidence="2" type="ORF">U9M48_037600</name>
</gene>
<dbReference type="Pfam" id="PF07893">
    <property type="entry name" value="DUF1668"/>
    <property type="match status" value="1"/>
</dbReference>
<feature type="compositionally biased region" description="Low complexity" evidence="1">
    <location>
        <begin position="393"/>
        <end position="402"/>
    </location>
</feature>
<feature type="region of interest" description="Disordered" evidence="1">
    <location>
        <begin position="24"/>
        <end position="47"/>
    </location>
</feature>